<comment type="caution">
    <text evidence="5">The sequence shown here is derived from an EMBL/GenBank/DDBJ whole genome shotgun (WGS) entry which is preliminary data.</text>
</comment>
<dbReference type="InterPro" id="IPR009057">
    <property type="entry name" value="Homeodomain-like_sf"/>
</dbReference>
<dbReference type="Pfam" id="PF12833">
    <property type="entry name" value="HTH_18"/>
    <property type="match status" value="1"/>
</dbReference>
<keyword evidence="2" id="KW-0238">DNA-binding</keyword>
<sequence>MQILLKKFISSYLSQPGPQSNVEEIAEHCCFSKYYFNRVFKSVVNDSIYAFIKRVKLENAAFKLRTKKRKPITDIAFEVGYSPSNFAAAFKAGR</sequence>
<proteinExistence type="predicted"/>
<dbReference type="InterPro" id="IPR018060">
    <property type="entry name" value="HTH_AraC"/>
</dbReference>
<keyword evidence="1" id="KW-0805">Transcription regulation</keyword>
<evidence type="ECO:0000313" key="6">
    <source>
        <dbReference type="Proteomes" id="UP000295008"/>
    </source>
</evidence>
<dbReference type="GO" id="GO:0003700">
    <property type="term" value="F:DNA-binding transcription factor activity"/>
    <property type="evidence" value="ECO:0007669"/>
    <property type="project" value="InterPro"/>
</dbReference>
<reference evidence="5 6" key="1">
    <citation type="submission" date="2019-03" db="EMBL/GenBank/DDBJ databases">
        <title>Genomic Encyclopedia of Type Strains, Phase IV (KMG-IV): sequencing the most valuable type-strain genomes for metagenomic binning, comparative biology and taxonomic classification.</title>
        <authorList>
            <person name="Goeker M."/>
        </authorList>
    </citation>
    <scope>NUCLEOTIDE SEQUENCE [LARGE SCALE GENOMIC DNA]</scope>
    <source>
        <strain evidence="5 6">LX-B</strain>
    </source>
</reference>
<dbReference type="EMBL" id="SLUN01000042">
    <property type="protein sequence ID" value="TCL58337.1"/>
    <property type="molecule type" value="Genomic_DNA"/>
</dbReference>
<dbReference type="AlphaFoldDB" id="A0A4V2QBZ6"/>
<dbReference type="OrthoDB" id="9782503at2"/>
<dbReference type="SMART" id="SM00342">
    <property type="entry name" value="HTH_ARAC"/>
    <property type="match status" value="1"/>
</dbReference>
<evidence type="ECO:0000259" key="4">
    <source>
        <dbReference type="PROSITE" id="PS01124"/>
    </source>
</evidence>
<gene>
    <name evidence="5" type="ORF">EDC14_104230</name>
</gene>
<dbReference type="Proteomes" id="UP000295008">
    <property type="component" value="Unassembled WGS sequence"/>
</dbReference>
<dbReference type="InterPro" id="IPR050959">
    <property type="entry name" value="MarA-like"/>
</dbReference>
<accession>A0A4V2QBZ6</accession>
<evidence type="ECO:0000256" key="3">
    <source>
        <dbReference type="ARBA" id="ARBA00023163"/>
    </source>
</evidence>
<dbReference type="PROSITE" id="PS01124">
    <property type="entry name" value="HTH_ARAC_FAMILY_2"/>
    <property type="match status" value="1"/>
</dbReference>
<dbReference type="PANTHER" id="PTHR47504:SF6">
    <property type="entry name" value="ARAC-FAMILY TRANSCRIPTIONAL REGULATOR"/>
    <property type="match status" value="1"/>
</dbReference>
<keyword evidence="3" id="KW-0804">Transcription</keyword>
<dbReference type="Gene3D" id="1.10.10.60">
    <property type="entry name" value="Homeodomain-like"/>
    <property type="match status" value="2"/>
</dbReference>
<protein>
    <submittedName>
        <fullName evidence="5">Helix-turn-helix protein</fullName>
    </submittedName>
</protein>
<evidence type="ECO:0000313" key="5">
    <source>
        <dbReference type="EMBL" id="TCL58337.1"/>
    </source>
</evidence>
<dbReference type="RefSeq" id="WP_132016848.1">
    <property type="nucleotide sequence ID" value="NZ_SLUN01000042.1"/>
</dbReference>
<organism evidence="5 6">
    <name type="scientific">Hydrogenispora ethanolica</name>
    <dbReference type="NCBI Taxonomy" id="1082276"/>
    <lineage>
        <taxon>Bacteria</taxon>
        <taxon>Bacillati</taxon>
        <taxon>Bacillota</taxon>
        <taxon>Hydrogenispora</taxon>
    </lineage>
</organism>
<dbReference type="GO" id="GO:0043565">
    <property type="term" value="F:sequence-specific DNA binding"/>
    <property type="evidence" value="ECO:0007669"/>
    <property type="project" value="InterPro"/>
</dbReference>
<evidence type="ECO:0000256" key="1">
    <source>
        <dbReference type="ARBA" id="ARBA00023015"/>
    </source>
</evidence>
<dbReference type="SUPFAM" id="SSF46689">
    <property type="entry name" value="Homeodomain-like"/>
    <property type="match status" value="1"/>
</dbReference>
<keyword evidence="6" id="KW-1185">Reference proteome</keyword>
<feature type="domain" description="HTH araC/xylS-type" evidence="4">
    <location>
        <begin position="3"/>
        <end position="94"/>
    </location>
</feature>
<dbReference type="PANTHER" id="PTHR47504">
    <property type="entry name" value="RIGHT ORIGIN-BINDING PROTEIN"/>
    <property type="match status" value="1"/>
</dbReference>
<evidence type="ECO:0000256" key="2">
    <source>
        <dbReference type="ARBA" id="ARBA00023125"/>
    </source>
</evidence>
<name>A0A4V2QBZ6_HYDET</name>